<dbReference type="EMBL" id="BMBA01000002">
    <property type="protein sequence ID" value="GFZ31637.1"/>
    <property type="molecule type" value="Genomic_DNA"/>
</dbReference>
<dbReference type="Proteomes" id="UP000663802">
    <property type="component" value="Unassembled WGS sequence"/>
</dbReference>
<keyword evidence="1" id="KW-1133">Transmembrane helix</keyword>
<evidence type="ECO:0000313" key="3">
    <source>
        <dbReference type="Proteomes" id="UP000663802"/>
    </source>
</evidence>
<dbReference type="RefSeq" id="WP_206869941.1">
    <property type="nucleotide sequence ID" value="NZ_BMBA01000002.1"/>
</dbReference>
<name>A0ABQ1EA16_9CLOT</name>
<organism evidence="2 3">
    <name type="scientific">Clostridium zeae</name>
    <dbReference type="NCBI Taxonomy" id="2759022"/>
    <lineage>
        <taxon>Bacteria</taxon>
        <taxon>Bacillati</taxon>
        <taxon>Bacillota</taxon>
        <taxon>Clostridia</taxon>
        <taxon>Eubacteriales</taxon>
        <taxon>Clostridiaceae</taxon>
        <taxon>Clostridium</taxon>
    </lineage>
</organism>
<protein>
    <recommendedName>
        <fullName evidence="4">DUF4190 domain-containing protein</fullName>
    </recommendedName>
</protein>
<accession>A0ABQ1EA16</accession>
<evidence type="ECO:0008006" key="4">
    <source>
        <dbReference type="Google" id="ProtNLM"/>
    </source>
</evidence>
<evidence type="ECO:0000256" key="1">
    <source>
        <dbReference type="SAM" id="Phobius"/>
    </source>
</evidence>
<reference evidence="2 3" key="1">
    <citation type="journal article" date="2021" name="Int. J. Syst. Evol. Microbiol.">
        <title>Clostridium zeae sp. nov., isolated from corn silage.</title>
        <authorList>
            <person name="Kobayashi H."/>
            <person name="Tanizawa Y."/>
            <person name="Yagura M."/>
            <person name="Sakamoto M."/>
            <person name="Ohkuma M."/>
            <person name="Tohno M."/>
        </authorList>
    </citation>
    <scope>NUCLEOTIDE SEQUENCE [LARGE SCALE GENOMIC DNA]</scope>
    <source>
        <strain evidence="2 3">CSC2</strain>
    </source>
</reference>
<feature type="transmembrane region" description="Helical" evidence="1">
    <location>
        <begin position="9"/>
        <end position="27"/>
    </location>
</feature>
<evidence type="ECO:0000313" key="2">
    <source>
        <dbReference type="EMBL" id="GFZ31637.1"/>
    </source>
</evidence>
<feature type="transmembrane region" description="Helical" evidence="1">
    <location>
        <begin position="62"/>
        <end position="81"/>
    </location>
</feature>
<keyword evidence="3" id="KW-1185">Reference proteome</keyword>
<feature type="transmembrane region" description="Helical" evidence="1">
    <location>
        <begin position="33"/>
        <end position="50"/>
    </location>
</feature>
<keyword evidence="1" id="KW-0812">Transmembrane</keyword>
<sequence length="94" mass="10855">MKSILYKNPLISTITINILTMILYIYFINQRITSLYFTIAIPGIIVGRIRQNGYNLDSKKRLLIFLSFATSICVITIYGFYITQVRLNQILGKT</sequence>
<keyword evidence="1" id="KW-0472">Membrane</keyword>
<comment type="caution">
    <text evidence="2">The sequence shown here is derived from an EMBL/GenBank/DDBJ whole genome shotgun (WGS) entry which is preliminary data.</text>
</comment>
<proteinExistence type="predicted"/>
<gene>
    <name evidence="2" type="ORF">CSC2_21630</name>
</gene>